<keyword evidence="3" id="KW-1185">Reference proteome</keyword>
<evidence type="ECO:0000313" key="2">
    <source>
        <dbReference type="EMBL" id="ABI81842.1"/>
    </source>
</evidence>
<dbReference type="EMBL" id="CP000142">
    <property type="protein sequence ID" value="ABI81842.1"/>
    <property type="molecule type" value="Genomic_DNA"/>
</dbReference>
<keyword evidence="1" id="KW-1133">Transmembrane helix</keyword>
<keyword evidence="1" id="KW-0812">Transmembrane</keyword>
<proteinExistence type="predicted"/>
<keyword evidence="1" id="KW-0472">Membrane</keyword>
<evidence type="ECO:0000256" key="1">
    <source>
        <dbReference type="SAM" id="Phobius"/>
    </source>
</evidence>
<protein>
    <submittedName>
        <fullName evidence="2">Uncharacterized protein</fullName>
    </submittedName>
</protein>
<dbReference type="HOGENOM" id="CLU_1990526_0_0_7"/>
<dbReference type="Proteomes" id="UP000002534">
    <property type="component" value="Chromosome"/>
</dbReference>
<reference evidence="3" key="1">
    <citation type="submission" date="2005-10" db="EMBL/GenBank/DDBJ databases">
        <title>Complete sequence of Pelobacter carbinolicus DSM 2380.</title>
        <authorList>
            <person name="Copeland A."/>
            <person name="Lucas S."/>
            <person name="Lapidus A."/>
            <person name="Barry K."/>
            <person name="Detter J.C."/>
            <person name="Glavina T."/>
            <person name="Hammon N."/>
            <person name="Israni S."/>
            <person name="Pitluck S."/>
            <person name="Chertkov O."/>
            <person name="Schmutz J."/>
            <person name="Larimer F."/>
            <person name="Land M."/>
            <person name="Kyrpides N."/>
            <person name="Ivanova N."/>
            <person name="Richardson P."/>
        </authorList>
    </citation>
    <scope>NUCLEOTIDE SEQUENCE [LARGE SCALE GENOMIC DNA]</scope>
    <source>
        <strain evidence="3">DSM 2380 / NBRC 103641 / GraBd1</strain>
    </source>
</reference>
<evidence type="ECO:0000313" key="3">
    <source>
        <dbReference type="Proteomes" id="UP000002534"/>
    </source>
</evidence>
<accession>Q0C6U5</accession>
<sequence>MIELKHQKKVVALILGVIVVLNSKEPSISALVFTVLSIVSFCISTCASLIKRTPYEKSINSPRYCTKDKFEIGGTMAGYVLGACALLTFAFNKETTLAWIFGIGLLVLVVIIATILNMKIQRNNT</sequence>
<dbReference type="AlphaFoldDB" id="Q0C6U5"/>
<gene>
    <name evidence="2" type="ordered locus">Pcar_3222</name>
</gene>
<feature type="transmembrane region" description="Helical" evidence="1">
    <location>
        <begin position="97"/>
        <end position="116"/>
    </location>
</feature>
<reference evidence="2 3" key="2">
    <citation type="journal article" date="2012" name="BMC Genomics">
        <title>The genome of Pelobacter carbinolicus reveals surprising metabolic capabilities and physiological features.</title>
        <authorList>
            <person name="Aklujkar M."/>
            <person name="Haveman S.A."/>
            <person name="Didonato R.Jr."/>
            <person name="Chertkov O."/>
            <person name="Han C.S."/>
            <person name="Land M.L."/>
            <person name="Brown P."/>
            <person name="Lovley D.R."/>
        </authorList>
    </citation>
    <scope>NUCLEOTIDE SEQUENCE [LARGE SCALE GENOMIC DNA]</scope>
    <source>
        <strain evidence="3">DSM 2380 / NBRC 103641 / GraBd1</strain>
    </source>
</reference>
<dbReference type="KEGG" id="pca:Pcar_3222"/>
<name>Q0C6U5_SYNC1</name>
<feature type="transmembrane region" description="Helical" evidence="1">
    <location>
        <begin position="32"/>
        <end position="50"/>
    </location>
</feature>
<organism evidence="2 3">
    <name type="scientific">Syntrophotalea carbinolica (strain DSM 2380 / NBRC 103641 / GraBd1)</name>
    <name type="common">Pelobacter carbinolicus</name>
    <dbReference type="NCBI Taxonomy" id="338963"/>
    <lineage>
        <taxon>Bacteria</taxon>
        <taxon>Pseudomonadati</taxon>
        <taxon>Thermodesulfobacteriota</taxon>
        <taxon>Desulfuromonadia</taxon>
        <taxon>Desulfuromonadales</taxon>
        <taxon>Syntrophotaleaceae</taxon>
        <taxon>Syntrophotalea</taxon>
    </lineage>
</organism>
<feature type="transmembrane region" description="Helical" evidence="1">
    <location>
        <begin position="70"/>
        <end position="91"/>
    </location>
</feature>
<dbReference type="STRING" id="338963.Pcar_3222"/>